<gene>
    <name evidence="1" type="ORF">LCGC14_2367900</name>
</gene>
<accession>A0A0F9CRX0</accession>
<proteinExistence type="predicted"/>
<protein>
    <submittedName>
        <fullName evidence="1">Uncharacterized protein</fullName>
    </submittedName>
</protein>
<comment type="caution">
    <text evidence="1">The sequence shown here is derived from an EMBL/GenBank/DDBJ whole genome shotgun (WGS) entry which is preliminary data.</text>
</comment>
<evidence type="ECO:0000313" key="1">
    <source>
        <dbReference type="EMBL" id="KKL40788.1"/>
    </source>
</evidence>
<reference evidence="1" key="1">
    <citation type="journal article" date="2015" name="Nature">
        <title>Complex archaea that bridge the gap between prokaryotes and eukaryotes.</title>
        <authorList>
            <person name="Spang A."/>
            <person name="Saw J.H."/>
            <person name="Jorgensen S.L."/>
            <person name="Zaremba-Niedzwiedzka K."/>
            <person name="Martijn J."/>
            <person name="Lind A.E."/>
            <person name="van Eijk R."/>
            <person name="Schleper C."/>
            <person name="Guy L."/>
            <person name="Ettema T.J."/>
        </authorList>
    </citation>
    <scope>NUCLEOTIDE SEQUENCE</scope>
</reference>
<organism evidence="1">
    <name type="scientific">marine sediment metagenome</name>
    <dbReference type="NCBI Taxonomy" id="412755"/>
    <lineage>
        <taxon>unclassified sequences</taxon>
        <taxon>metagenomes</taxon>
        <taxon>ecological metagenomes</taxon>
    </lineage>
</organism>
<sequence>MLGWLVRIAHVVAIKPRPVFQTSWVQVPAQDAALDDGDATGIVFQFLVPISGTLQSASVLDTADQGNQLDVELCSGRFAGAAADAQFKLTDVEARYHIYRLQFATYADHEDNQTSDLENIGKAYKVPPFEEDSKWGWMWGQGIASGTPTYAAGSKPYLRVEIYPDE</sequence>
<name>A0A0F9CRX0_9ZZZZ</name>
<dbReference type="EMBL" id="LAZR01034840">
    <property type="protein sequence ID" value="KKL40788.1"/>
    <property type="molecule type" value="Genomic_DNA"/>
</dbReference>
<dbReference type="AlphaFoldDB" id="A0A0F9CRX0"/>